<dbReference type="Gene3D" id="1.20.1280.50">
    <property type="match status" value="2"/>
</dbReference>
<sequence>MNRLPKRVAMAGEEEASIRDDIDRASDLPHCILHHILSFLDTKSAVGTSALSKRWTTLWKEVAVLDRLSQLPDYILHHILSFLGGDARASCRAGALSKRWTNLWKHAFVFDFQAKSLINDDGELWLQDALSSLGSHHAGTIGSVSYEFTEIRDSRTNTRLEIELFDIVMRYLGSCPDPRLRILSIAGRVPFDQLAQPITVHGHREHLTTLKLERFALCPPSAIANHHFTNLTILELRACYVGCGWCSLDDDPFAGLPCLESLKLIHCHLEKPLRVSGLQLVNLEIASDQRPAHSTIWRISRLCAPKLESLYLSAPTSTIWLIDEVTLPCLARAVVRLESLDDNMDYELLGRGYMKMVNSAFVTLLRGLHNVKSLDLCFNDELRPPQKILVCLFLLVDSARRESRAEKQSMSGAEYRVSDLQDYILHHILSFLDTRSSGRTSILSTRWTKLRKGGHAPLFLLSRAC</sequence>
<proteinExistence type="predicted"/>
<dbReference type="CDD" id="cd22160">
    <property type="entry name" value="F-box_AtFBL13-like"/>
    <property type="match status" value="1"/>
</dbReference>
<evidence type="ECO:0000259" key="1">
    <source>
        <dbReference type="PROSITE" id="PS50181"/>
    </source>
</evidence>
<dbReference type="InterPro" id="IPR036047">
    <property type="entry name" value="F-box-like_dom_sf"/>
</dbReference>
<evidence type="ECO:0000313" key="2">
    <source>
        <dbReference type="EMBL" id="CAI0411889.1"/>
    </source>
</evidence>
<dbReference type="Pfam" id="PF00646">
    <property type="entry name" value="F-box"/>
    <property type="match status" value="3"/>
</dbReference>
<dbReference type="Gene3D" id="3.80.10.10">
    <property type="entry name" value="Ribonuclease Inhibitor"/>
    <property type="match status" value="1"/>
</dbReference>
<dbReference type="Proteomes" id="UP001154282">
    <property type="component" value="Unassembled WGS sequence"/>
</dbReference>
<name>A0AAV0JRJ8_9ROSI</name>
<dbReference type="InterPro" id="IPR053781">
    <property type="entry name" value="F-box_AtFBL13-like"/>
</dbReference>
<dbReference type="SUPFAM" id="SSF81383">
    <property type="entry name" value="F-box domain"/>
    <property type="match status" value="3"/>
</dbReference>
<dbReference type="EMBL" id="CAMGYJ010000005">
    <property type="protein sequence ID" value="CAI0411889.1"/>
    <property type="molecule type" value="Genomic_DNA"/>
</dbReference>
<organism evidence="2 3">
    <name type="scientific">Linum tenue</name>
    <dbReference type="NCBI Taxonomy" id="586396"/>
    <lineage>
        <taxon>Eukaryota</taxon>
        <taxon>Viridiplantae</taxon>
        <taxon>Streptophyta</taxon>
        <taxon>Embryophyta</taxon>
        <taxon>Tracheophyta</taxon>
        <taxon>Spermatophyta</taxon>
        <taxon>Magnoliopsida</taxon>
        <taxon>eudicotyledons</taxon>
        <taxon>Gunneridae</taxon>
        <taxon>Pentapetalae</taxon>
        <taxon>rosids</taxon>
        <taxon>fabids</taxon>
        <taxon>Malpighiales</taxon>
        <taxon>Linaceae</taxon>
        <taxon>Linum</taxon>
    </lineage>
</organism>
<dbReference type="PROSITE" id="PS50181">
    <property type="entry name" value="FBOX"/>
    <property type="match status" value="1"/>
</dbReference>
<keyword evidence="3" id="KW-1185">Reference proteome</keyword>
<reference evidence="2" key="1">
    <citation type="submission" date="2022-08" db="EMBL/GenBank/DDBJ databases">
        <authorList>
            <person name="Gutierrez-Valencia J."/>
        </authorList>
    </citation>
    <scope>NUCLEOTIDE SEQUENCE</scope>
</reference>
<dbReference type="SUPFAM" id="SSF52047">
    <property type="entry name" value="RNI-like"/>
    <property type="match status" value="1"/>
</dbReference>
<protein>
    <recommendedName>
        <fullName evidence="1">F-box domain-containing protein</fullName>
    </recommendedName>
</protein>
<comment type="caution">
    <text evidence="2">The sequence shown here is derived from an EMBL/GenBank/DDBJ whole genome shotgun (WGS) entry which is preliminary data.</text>
</comment>
<dbReference type="InterPro" id="IPR032675">
    <property type="entry name" value="LRR_dom_sf"/>
</dbReference>
<dbReference type="SMART" id="SM00256">
    <property type="entry name" value="FBOX"/>
    <property type="match status" value="3"/>
</dbReference>
<dbReference type="InterPro" id="IPR053197">
    <property type="entry name" value="F-box_SCFL_complex_component"/>
</dbReference>
<gene>
    <name evidence="2" type="ORF">LITE_LOCUS15337</name>
</gene>
<dbReference type="InterPro" id="IPR001810">
    <property type="entry name" value="F-box_dom"/>
</dbReference>
<dbReference type="AlphaFoldDB" id="A0AAV0JRJ8"/>
<dbReference type="PANTHER" id="PTHR34223">
    <property type="entry name" value="OS11G0201299 PROTEIN"/>
    <property type="match status" value="1"/>
</dbReference>
<feature type="domain" description="F-box" evidence="1">
    <location>
        <begin position="22"/>
        <end position="68"/>
    </location>
</feature>
<accession>A0AAV0JRJ8</accession>
<dbReference type="PANTHER" id="PTHR34223:SF51">
    <property type="entry name" value="OS06G0556300 PROTEIN"/>
    <property type="match status" value="1"/>
</dbReference>
<evidence type="ECO:0000313" key="3">
    <source>
        <dbReference type="Proteomes" id="UP001154282"/>
    </source>
</evidence>